<dbReference type="CDD" id="cd16936">
    <property type="entry name" value="HATPase_RsbW-like"/>
    <property type="match status" value="1"/>
</dbReference>
<feature type="domain" description="Histidine kinase/HSP90-like ATPase" evidence="2">
    <location>
        <begin position="22"/>
        <end position="123"/>
    </location>
</feature>
<dbReference type="Pfam" id="PF13581">
    <property type="entry name" value="HATPase_c_2"/>
    <property type="match status" value="1"/>
</dbReference>
<dbReference type="Proteomes" id="UP000186040">
    <property type="component" value="Unassembled WGS sequence"/>
</dbReference>
<evidence type="ECO:0000313" key="4">
    <source>
        <dbReference type="Proteomes" id="UP000186040"/>
    </source>
</evidence>
<keyword evidence="4" id="KW-1185">Reference proteome</keyword>
<evidence type="ECO:0000256" key="1">
    <source>
        <dbReference type="ARBA" id="ARBA00022527"/>
    </source>
</evidence>
<dbReference type="SUPFAM" id="SSF55874">
    <property type="entry name" value="ATPase domain of HSP90 chaperone/DNA topoisomerase II/histidine kinase"/>
    <property type="match status" value="1"/>
</dbReference>
<evidence type="ECO:0000313" key="3">
    <source>
        <dbReference type="EMBL" id="OLR92708.1"/>
    </source>
</evidence>
<keyword evidence="1" id="KW-0808">Transferase</keyword>
<reference evidence="3 4" key="1">
    <citation type="submission" date="2016-10" db="EMBL/GenBank/DDBJ databases">
        <title>The Draft Genome Sequence of Actinokineospora bangkokensis 44EHWT reveals the biosynthetic pathway of antifungal compounds Thailandins with unusual extender unit butylmalonyl-CoA.</title>
        <authorList>
            <person name="Greule A."/>
            <person name="Intra B."/>
            <person name="Flemming S."/>
            <person name="Rommel M.G."/>
            <person name="Panbangred W."/>
            <person name="Bechthold A."/>
        </authorList>
    </citation>
    <scope>NUCLEOTIDE SEQUENCE [LARGE SCALE GENOMIC DNA]</scope>
    <source>
        <strain evidence="3 4">44EHW</strain>
    </source>
</reference>
<dbReference type="AlphaFoldDB" id="A0A1Q9LL03"/>
<dbReference type="GO" id="GO:0004674">
    <property type="term" value="F:protein serine/threonine kinase activity"/>
    <property type="evidence" value="ECO:0007669"/>
    <property type="project" value="UniProtKB-KW"/>
</dbReference>
<dbReference type="InterPro" id="IPR003594">
    <property type="entry name" value="HATPase_dom"/>
</dbReference>
<organism evidence="3 4">
    <name type="scientific">Actinokineospora bangkokensis</name>
    <dbReference type="NCBI Taxonomy" id="1193682"/>
    <lineage>
        <taxon>Bacteria</taxon>
        <taxon>Bacillati</taxon>
        <taxon>Actinomycetota</taxon>
        <taxon>Actinomycetes</taxon>
        <taxon>Pseudonocardiales</taxon>
        <taxon>Pseudonocardiaceae</taxon>
        <taxon>Actinokineospora</taxon>
    </lineage>
</organism>
<keyword evidence="1" id="KW-0723">Serine/threonine-protein kinase</keyword>
<evidence type="ECO:0000259" key="2">
    <source>
        <dbReference type="Pfam" id="PF13581"/>
    </source>
</evidence>
<protein>
    <recommendedName>
        <fullName evidence="2">Histidine kinase/HSP90-like ATPase domain-containing protein</fullName>
    </recommendedName>
</protein>
<keyword evidence="1" id="KW-0418">Kinase</keyword>
<sequence>MERVVATLVDASGRVRPAPGDLRRVLSADLARLGGEVLGRVHVVCAELLANAQVHGGGVAAVRVHLTADDAVCVEVDDRDPALPAVLDFDLERTGGRGMVLVAALSEVWGVSTRSEGKTVWAVLRARPAGAGGAGV</sequence>
<accession>A0A1Q9LL03</accession>
<dbReference type="PANTHER" id="PTHR35526:SF3">
    <property type="entry name" value="ANTI-SIGMA-F FACTOR RSBW"/>
    <property type="match status" value="1"/>
</dbReference>
<dbReference type="InterPro" id="IPR050267">
    <property type="entry name" value="Anti-sigma-factor_SerPK"/>
</dbReference>
<dbReference type="PANTHER" id="PTHR35526">
    <property type="entry name" value="ANTI-SIGMA-F FACTOR RSBW-RELATED"/>
    <property type="match status" value="1"/>
</dbReference>
<dbReference type="InterPro" id="IPR036890">
    <property type="entry name" value="HATPase_C_sf"/>
</dbReference>
<dbReference type="STRING" id="1193682.BJP25_19850"/>
<proteinExistence type="predicted"/>
<dbReference type="EMBL" id="MKQR01000016">
    <property type="protein sequence ID" value="OLR92708.1"/>
    <property type="molecule type" value="Genomic_DNA"/>
</dbReference>
<comment type="caution">
    <text evidence="3">The sequence shown here is derived from an EMBL/GenBank/DDBJ whole genome shotgun (WGS) entry which is preliminary data.</text>
</comment>
<name>A0A1Q9LL03_9PSEU</name>
<dbReference type="Gene3D" id="3.30.565.10">
    <property type="entry name" value="Histidine kinase-like ATPase, C-terminal domain"/>
    <property type="match status" value="1"/>
</dbReference>
<gene>
    <name evidence="3" type="ORF">BJP25_19850</name>
</gene>